<evidence type="ECO:0000313" key="3">
    <source>
        <dbReference type="EnsemblFungi" id="EJT80770"/>
    </source>
</evidence>
<feature type="region of interest" description="Disordered" evidence="1">
    <location>
        <begin position="1"/>
        <end position="27"/>
    </location>
</feature>
<dbReference type="STRING" id="644352.J3NHM7"/>
<dbReference type="HOGENOM" id="CLU_006594_0_0_1"/>
<feature type="compositionally biased region" description="Low complexity" evidence="1">
    <location>
        <begin position="528"/>
        <end position="549"/>
    </location>
</feature>
<feature type="compositionally biased region" description="Pro residues" evidence="1">
    <location>
        <begin position="845"/>
        <end position="854"/>
    </location>
</feature>
<dbReference type="AlphaFoldDB" id="J3NHM7"/>
<feature type="compositionally biased region" description="Polar residues" evidence="1">
    <location>
        <begin position="250"/>
        <end position="264"/>
    </location>
</feature>
<feature type="compositionally biased region" description="Low complexity" evidence="1">
    <location>
        <begin position="133"/>
        <end position="162"/>
    </location>
</feature>
<feature type="region of interest" description="Disordered" evidence="1">
    <location>
        <begin position="1171"/>
        <end position="1218"/>
    </location>
</feature>
<feature type="compositionally biased region" description="Polar residues" evidence="1">
    <location>
        <begin position="599"/>
        <end position="617"/>
    </location>
</feature>
<reference evidence="2" key="2">
    <citation type="submission" date="2010-07" db="EMBL/GenBank/DDBJ databases">
        <authorList>
            <consortium name="The Broad Institute Genome Sequencing Platform"/>
            <consortium name="Broad Institute Genome Sequencing Center for Infectious Disease"/>
            <person name="Ma L.-J."/>
            <person name="Dead R."/>
            <person name="Young S."/>
            <person name="Zeng Q."/>
            <person name="Koehrsen M."/>
            <person name="Alvarado L."/>
            <person name="Berlin A."/>
            <person name="Chapman S.B."/>
            <person name="Chen Z."/>
            <person name="Freedman E."/>
            <person name="Gellesch M."/>
            <person name="Goldberg J."/>
            <person name="Griggs A."/>
            <person name="Gujja S."/>
            <person name="Heilman E.R."/>
            <person name="Heiman D."/>
            <person name="Hepburn T."/>
            <person name="Howarth C."/>
            <person name="Jen D."/>
            <person name="Larson L."/>
            <person name="Mehta T."/>
            <person name="Neiman D."/>
            <person name="Pearson M."/>
            <person name="Roberts A."/>
            <person name="Saif S."/>
            <person name="Shea T."/>
            <person name="Shenoy N."/>
            <person name="Sisk P."/>
            <person name="Stolte C."/>
            <person name="Sykes S."/>
            <person name="Walk T."/>
            <person name="White J."/>
            <person name="Yandava C."/>
            <person name="Haas B."/>
            <person name="Nusbaum C."/>
            <person name="Birren B."/>
        </authorList>
    </citation>
    <scope>NUCLEOTIDE SEQUENCE</scope>
    <source>
        <strain evidence="2">R3-111a-1</strain>
    </source>
</reference>
<dbReference type="RefSeq" id="XP_009216779.1">
    <property type="nucleotide sequence ID" value="XM_009218515.1"/>
</dbReference>
<feature type="region of interest" description="Disordered" evidence="1">
    <location>
        <begin position="520"/>
        <end position="617"/>
    </location>
</feature>
<accession>J3NHM7</accession>
<reference evidence="2" key="3">
    <citation type="submission" date="2010-09" db="EMBL/GenBank/DDBJ databases">
        <title>Annotation of Gaeumannomyces graminis var. tritici R3-111a-1.</title>
        <authorList>
            <consortium name="The Broad Institute Genome Sequencing Platform"/>
            <person name="Ma L.-J."/>
            <person name="Dead R."/>
            <person name="Young S.K."/>
            <person name="Zeng Q."/>
            <person name="Gargeya S."/>
            <person name="Fitzgerald M."/>
            <person name="Haas B."/>
            <person name="Abouelleil A."/>
            <person name="Alvarado L."/>
            <person name="Arachchi H.M."/>
            <person name="Berlin A."/>
            <person name="Brown A."/>
            <person name="Chapman S.B."/>
            <person name="Chen Z."/>
            <person name="Dunbar C."/>
            <person name="Freedman E."/>
            <person name="Gearin G."/>
            <person name="Gellesch M."/>
            <person name="Goldberg J."/>
            <person name="Griggs A."/>
            <person name="Gujja S."/>
            <person name="Heiman D."/>
            <person name="Howarth C."/>
            <person name="Larson L."/>
            <person name="Lui A."/>
            <person name="MacDonald P.J.P."/>
            <person name="Mehta T."/>
            <person name="Montmayeur A."/>
            <person name="Murphy C."/>
            <person name="Neiman D."/>
            <person name="Pearson M."/>
            <person name="Priest M."/>
            <person name="Roberts A."/>
            <person name="Saif S."/>
            <person name="Shea T."/>
            <person name="Shenoy N."/>
            <person name="Sisk P."/>
            <person name="Stolte C."/>
            <person name="Sykes S."/>
            <person name="Yandava C."/>
            <person name="Wortman J."/>
            <person name="Nusbaum C."/>
            <person name="Birren B."/>
        </authorList>
    </citation>
    <scope>NUCLEOTIDE SEQUENCE</scope>
    <source>
        <strain evidence="2">R3-111a-1</strain>
    </source>
</reference>
<dbReference type="Proteomes" id="UP000006039">
    <property type="component" value="Unassembled WGS sequence"/>
</dbReference>
<feature type="region of interest" description="Disordered" evidence="1">
    <location>
        <begin position="821"/>
        <end position="874"/>
    </location>
</feature>
<feature type="region of interest" description="Disordered" evidence="1">
    <location>
        <begin position="630"/>
        <end position="699"/>
    </location>
</feature>
<reference evidence="4" key="1">
    <citation type="submission" date="2010-07" db="EMBL/GenBank/DDBJ databases">
        <title>The genome sequence of Gaeumannomyces graminis var. tritici strain R3-111a-1.</title>
        <authorList>
            <consortium name="The Broad Institute Genome Sequencing Platform"/>
            <person name="Ma L.-J."/>
            <person name="Dead R."/>
            <person name="Young S."/>
            <person name="Zeng Q."/>
            <person name="Koehrsen M."/>
            <person name="Alvarado L."/>
            <person name="Berlin A."/>
            <person name="Chapman S.B."/>
            <person name="Chen Z."/>
            <person name="Freedman E."/>
            <person name="Gellesch M."/>
            <person name="Goldberg J."/>
            <person name="Griggs A."/>
            <person name="Gujja S."/>
            <person name="Heilman E.R."/>
            <person name="Heiman D."/>
            <person name="Hepburn T."/>
            <person name="Howarth C."/>
            <person name="Jen D."/>
            <person name="Larson L."/>
            <person name="Mehta T."/>
            <person name="Neiman D."/>
            <person name="Pearson M."/>
            <person name="Roberts A."/>
            <person name="Saif S."/>
            <person name="Shea T."/>
            <person name="Shenoy N."/>
            <person name="Sisk P."/>
            <person name="Stolte C."/>
            <person name="Sykes S."/>
            <person name="Walk T."/>
            <person name="White J."/>
            <person name="Yandava C."/>
            <person name="Haas B."/>
            <person name="Nusbaum C."/>
            <person name="Birren B."/>
        </authorList>
    </citation>
    <scope>NUCLEOTIDE SEQUENCE [LARGE SCALE GENOMIC DNA]</scope>
    <source>
        <strain evidence="4">R3-111a-1</strain>
    </source>
</reference>
<evidence type="ECO:0000256" key="1">
    <source>
        <dbReference type="SAM" id="MobiDB-lite"/>
    </source>
</evidence>
<protein>
    <submittedName>
        <fullName evidence="2 3">Uncharacterized protein</fullName>
    </submittedName>
</protein>
<organism evidence="2">
    <name type="scientific">Gaeumannomyces tritici (strain R3-111a-1)</name>
    <name type="common">Wheat and barley take-all root rot fungus</name>
    <name type="synonym">Gaeumannomyces graminis var. tritici</name>
    <dbReference type="NCBI Taxonomy" id="644352"/>
    <lineage>
        <taxon>Eukaryota</taxon>
        <taxon>Fungi</taxon>
        <taxon>Dikarya</taxon>
        <taxon>Ascomycota</taxon>
        <taxon>Pezizomycotina</taxon>
        <taxon>Sordariomycetes</taxon>
        <taxon>Sordariomycetidae</taxon>
        <taxon>Magnaporthales</taxon>
        <taxon>Magnaporthaceae</taxon>
        <taxon>Gaeumannomyces</taxon>
    </lineage>
</organism>
<feature type="region of interest" description="Disordered" evidence="1">
    <location>
        <begin position="1029"/>
        <end position="1143"/>
    </location>
</feature>
<feature type="compositionally biased region" description="Polar residues" evidence="1">
    <location>
        <begin position="904"/>
        <end position="922"/>
    </location>
</feature>
<keyword evidence="4" id="KW-1185">Reference proteome</keyword>
<dbReference type="OrthoDB" id="3870679at2759"/>
<feature type="region of interest" description="Disordered" evidence="1">
    <location>
        <begin position="451"/>
        <end position="481"/>
    </location>
</feature>
<evidence type="ECO:0000313" key="2">
    <source>
        <dbReference type="EMBL" id="EJT80770.1"/>
    </source>
</evidence>
<feature type="compositionally biased region" description="Basic and acidic residues" evidence="1">
    <location>
        <begin position="1065"/>
        <end position="1080"/>
    </location>
</feature>
<reference evidence="3" key="4">
    <citation type="journal article" date="2015" name="G3 (Bethesda)">
        <title>Genome sequences of three phytopathogenic species of the Magnaporthaceae family of fungi.</title>
        <authorList>
            <person name="Okagaki L.H."/>
            <person name="Nunes C.C."/>
            <person name="Sailsbery J."/>
            <person name="Clay B."/>
            <person name="Brown D."/>
            <person name="John T."/>
            <person name="Oh Y."/>
            <person name="Young N."/>
            <person name="Fitzgerald M."/>
            <person name="Haas B.J."/>
            <person name="Zeng Q."/>
            <person name="Young S."/>
            <person name="Adiconis X."/>
            <person name="Fan L."/>
            <person name="Levin J.Z."/>
            <person name="Mitchell T.K."/>
            <person name="Okubara P.A."/>
            <person name="Farman M.L."/>
            <person name="Kohn L.M."/>
            <person name="Birren B."/>
            <person name="Ma L.-J."/>
            <person name="Dean R.A."/>
        </authorList>
    </citation>
    <scope>NUCLEOTIDE SEQUENCE</scope>
    <source>
        <strain evidence="3">R3-111a-1</strain>
    </source>
</reference>
<proteinExistence type="predicted"/>
<feature type="compositionally biased region" description="Basic and acidic residues" evidence="1">
    <location>
        <begin position="1171"/>
        <end position="1188"/>
    </location>
</feature>
<dbReference type="EnsemblFungi" id="EJT80770">
    <property type="protein sequence ID" value="EJT80770"/>
    <property type="gene ID" value="GGTG_00764"/>
</dbReference>
<dbReference type="VEuPathDB" id="FungiDB:GGTG_00764"/>
<feature type="compositionally biased region" description="Pro residues" evidence="1">
    <location>
        <begin position="163"/>
        <end position="172"/>
    </location>
</feature>
<reference evidence="3" key="5">
    <citation type="submission" date="2018-04" db="UniProtKB">
        <authorList>
            <consortium name="EnsemblFungi"/>
        </authorList>
    </citation>
    <scope>IDENTIFICATION</scope>
    <source>
        <strain evidence="3">R3-111a-1</strain>
    </source>
</reference>
<dbReference type="GeneID" id="20341222"/>
<name>J3NHM7_GAET3</name>
<evidence type="ECO:0000313" key="4">
    <source>
        <dbReference type="Proteomes" id="UP000006039"/>
    </source>
</evidence>
<dbReference type="EMBL" id="GL385395">
    <property type="protein sequence ID" value="EJT80770.1"/>
    <property type="molecule type" value="Genomic_DNA"/>
</dbReference>
<feature type="region of interest" description="Disordered" evidence="1">
    <location>
        <begin position="897"/>
        <end position="1016"/>
    </location>
</feature>
<feature type="compositionally biased region" description="Acidic residues" evidence="1">
    <location>
        <begin position="980"/>
        <end position="991"/>
    </location>
</feature>
<feature type="compositionally biased region" description="Low complexity" evidence="1">
    <location>
        <begin position="924"/>
        <end position="933"/>
    </location>
</feature>
<feature type="compositionally biased region" description="Basic and acidic residues" evidence="1">
    <location>
        <begin position="1206"/>
        <end position="1218"/>
    </location>
</feature>
<sequence>MLAVAAAQRPSCPPPLPPAMTASAESRAPLADMRAAEDVEYNSPSNPRVQPLLFKKRKLLPHPRPDSFPYRKGPYIAASGGAPLAVAPLRDETTAASRTSRSQSPRPRPAIHQLSHRPKRVGTGPDMPPTPPAHSRTSSSSHSAVPPSPTETPEASTEQVQAPPAPSPPRTPTTPTNQRSPPTPEVTPPQLRVSKRPGPVPVRRPSGNDRILSRSTTASGPDSFMTARETMSSTPEDDEGKSTMRPRASSIRTSSQSTVRQASGVNGDEANVVDGDEEIKPKEKKKKPKTIGLGLGLESSPESDATATPPRSKARFLSFDGEWGPGENEVEKQWDDNLGRDVTVSKRVPVVNGHTPEIWEDNTVLPTSATEALRSMGLPERALAFPSPLESPAPNPFARAVLPLQDSPEIAARRLSTMSCYSTASTNPDGTPRRQRTLRHVRKVDLLRDSMSELSQSSSAETTSVQLDEVSKRRPPLTNMHLSEMRHASYISTSTTNSISSRKARRDVCKNGGIPIVIVPERRSSLKSNSRTPSLRSTRSSRRSQSVGSAPLLSQLPKGKDLAPYFDRPSRRSRALSESDGSLPGDQRTIDYPPIVPRRTSSLSAPTSRNTSRAGSLTADSLRDLQALQTQAQTQPPRQRPQEPKRKAPSPPGQPTDRAGPPAETPAKSVTPKVEVARDPAPIGPEVRIEPAPSVDSVDEGARLHPMHKVSVDHHGDPLFGRRLSAQQTPFSQHSVETNATSHAEVSEAMAVNIYPHQNTSVLMVDHSNKPSLSSSSTSSTAKEMQPREFMAFDEAPGPPAKVAPAMTGRPTIRTVDMDAAAVPATPPQPTFSMDDVDSPLRNPRAPPQPPSRLQPPAIEFIPATPSGLTPAQEKQAQLGNFYEALIERPPARRMSLVKRALSLRQSPSHGPTPPRSSSSGFISRALSLSRGSSLRRENSRQRAASTGRGKSCTTMGPDDEPADETRLHPFWRPSYAPDSDSESDSDGGVDLDDRTYRYPPIDNRPRPPRRSLSQRMKHTFAILPIRDDYDHHDGFPAGGPPDSPIRRTVRRTPSGNLRVVGRRASHDSVRRARTPRQEQRQLNTRSGDRPSTAPDDGSGQPTRRRRNVEPVGGGDGTTPPRRRSLLLFGGTSSGGLAGRLDGYSLQDLPRRLSERRREKRSRELRQKISSPREVRDGVHDVVRRNNYRDACTQAQPRVQEASAPEPHRRYTRYHDGR</sequence>
<dbReference type="PRINTS" id="PR01217">
    <property type="entry name" value="PRICHEXTENSN"/>
</dbReference>
<feature type="compositionally biased region" description="Low complexity" evidence="1">
    <location>
        <begin position="452"/>
        <end position="464"/>
    </location>
</feature>
<feature type="region of interest" description="Disordered" evidence="1">
    <location>
        <begin position="58"/>
        <end position="312"/>
    </location>
</feature>
<feature type="compositionally biased region" description="Low complexity" evidence="1">
    <location>
        <begin position="94"/>
        <end position="105"/>
    </location>
</feature>
<gene>
    <name evidence="3" type="primary">20341222</name>
    <name evidence="2" type="ORF">GGTG_00764</name>
</gene>
<dbReference type="eggNOG" id="ENOG502SN25">
    <property type="taxonomic scope" value="Eukaryota"/>
</dbReference>